<dbReference type="WBParaSite" id="Hba_07773">
    <property type="protein sequence ID" value="Hba_07773"/>
    <property type="gene ID" value="Hba_07773"/>
</dbReference>
<feature type="chain" id="PRO_5009310764" evidence="1">
    <location>
        <begin position="20"/>
        <end position="79"/>
    </location>
</feature>
<evidence type="ECO:0000313" key="2">
    <source>
        <dbReference type="Proteomes" id="UP000095283"/>
    </source>
</evidence>
<accession>A0A1I7WRG8</accession>
<proteinExistence type="predicted"/>
<evidence type="ECO:0000313" key="3">
    <source>
        <dbReference type="WBParaSite" id="Hba_07773"/>
    </source>
</evidence>
<dbReference type="Proteomes" id="UP000095283">
    <property type="component" value="Unplaced"/>
</dbReference>
<dbReference type="AlphaFoldDB" id="A0A1I7WRG8"/>
<name>A0A1I7WRG8_HETBA</name>
<protein>
    <submittedName>
        <fullName evidence="3">Secreted protein</fullName>
    </submittedName>
</protein>
<keyword evidence="1" id="KW-0732">Signal</keyword>
<sequence>MLRPILLLLPFVAADIDYALECNKGYRVSAIRRAKTYYSVLGSLSIECERVSRPEHTTCVNQPSIPKCTGFLEGLLYNY</sequence>
<organism evidence="2 3">
    <name type="scientific">Heterorhabditis bacteriophora</name>
    <name type="common">Entomopathogenic nematode worm</name>
    <dbReference type="NCBI Taxonomy" id="37862"/>
    <lineage>
        <taxon>Eukaryota</taxon>
        <taxon>Metazoa</taxon>
        <taxon>Ecdysozoa</taxon>
        <taxon>Nematoda</taxon>
        <taxon>Chromadorea</taxon>
        <taxon>Rhabditida</taxon>
        <taxon>Rhabditina</taxon>
        <taxon>Rhabditomorpha</taxon>
        <taxon>Strongyloidea</taxon>
        <taxon>Heterorhabditidae</taxon>
        <taxon>Heterorhabditis</taxon>
    </lineage>
</organism>
<feature type="signal peptide" evidence="1">
    <location>
        <begin position="1"/>
        <end position="19"/>
    </location>
</feature>
<keyword evidence="2" id="KW-1185">Reference proteome</keyword>
<reference evidence="3" key="1">
    <citation type="submission" date="2016-11" db="UniProtKB">
        <authorList>
            <consortium name="WormBaseParasite"/>
        </authorList>
    </citation>
    <scope>IDENTIFICATION</scope>
</reference>
<evidence type="ECO:0000256" key="1">
    <source>
        <dbReference type="SAM" id="SignalP"/>
    </source>
</evidence>